<dbReference type="InterPro" id="IPR036291">
    <property type="entry name" value="NAD(P)-bd_dom_sf"/>
</dbReference>
<dbReference type="InterPro" id="IPR001557">
    <property type="entry name" value="L-lactate/malate_DH"/>
</dbReference>
<dbReference type="NCBIfam" id="NF004863">
    <property type="entry name" value="PRK06223.1"/>
    <property type="match status" value="1"/>
</dbReference>
<dbReference type="GO" id="GO:0006089">
    <property type="term" value="P:lactate metabolic process"/>
    <property type="evidence" value="ECO:0007669"/>
    <property type="project" value="TreeGrafter"/>
</dbReference>
<dbReference type="EMBL" id="JACRKR010000027">
    <property type="protein sequence ID" value="MBI5078501.1"/>
    <property type="molecule type" value="Genomic_DNA"/>
</dbReference>
<evidence type="ECO:0000259" key="10">
    <source>
        <dbReference type="Pfam" id="PF02866"/>
    </source>
</evidence>
<evidence type="ECO:0000259" key="9">
    <source>
        <dbReference type="Pfam" id="PF00056"/>
    </source>
</evidence>
<dbReference type="Gene3D" id="3.40.50.720">
    <property type="entry name" value="NAD(P)-binding Rossmann-like Domain"/>
    <property type="match status" value="1"/>
</dbReference>
<evidence type="ECO:0000256" key="2">
    <source>
        <dbReference type="ARBA" id="ARBA00022532"/>
    </source>
</evidence>
<organism evidence="11 12">
    <name type="scientific">Candidatus Saganbacteria bacterium</name>
    <dbReference type="NCBI Taxonomy" id="2575572"/>
    <lineage>
        <taxon>Bacteria</taxon>
        <taxon>Bacillati</taxon>
        <taxon>Saganbacteria</taxon>
    </lineage>
</organism>
<feature type="binding site" evidence="7">
    <location>
        <position position="42"/>
    </location>
    <ligand>
        <name>NAD(+)</name>
        <dbReference type="ChEBI" id="CHEBI:57540"/>
    </ligand>
</feature>
<keyword evidence="2" id="KW-0816">Tricarboxylic acid cycle</keyword>
<keyword evidence="4 7" id="KW-0520">NAD</keyword>
<comment type="similarity">
    <text evidence="1">Belongs to the LDH/MDH superfamily. LDH family.</text>
</comment>
<dbReference type="GO" id="GO:0004459">
    <property type="term" value="F:L-lactate dehydrogenase (NAD+) activity"/>
    <property type="evidence" value="ECO:0007669"/>
    <property type="project" value="TreeGrafter"/>
</dbReference>
<evidence type="ECO:0000256" key="6">
    <source>
        <dbReference type="PIRSR" id="PIRSR000102-2"/>
    </source>
</evidence>
<evidence type="ECO:0000256" key="5">
    <source>
        <dbReference type="PIRSR" id="PIRSR000102-1"/>
    </source>
</evidence>
<reference evidence="11" key="1">
    <citation type="submission" date="2020-07" db="EMBL/GenBank/DDBJ databases">
        <title>Huge and variable diversity of episymbiotic CPR bacteria and DPANN archaea in groundwater ecosystems.</title>
        <authorList>
            <person name="He C.Y."/>
            <person name="Keren R."/>
            <person name="Whittaker M."/>
            <person name="Farag I.F."/>
            <person name="Doudna J."/>
            <person name="Cate J.H.D."/>
            <person name="Banfield J.F."/>
        </authorList>
    </citation>
    <scope>NUCLEOTIDE SEQUENCE</scope>
    <source>
        <strain evidence="11">NC_groundwater_1860_Pr3_B-0.1um_51_7</strain>
    </source>
</reference>
<dbReference type="Pfam" id="PF00056">
    <property type="entry name" value="Ldh_1_N"/>
    <property type="match status" value="1"/>
</dbReference>
<dbReference type="PANTHER" id="PTHR43128:SF16">
    <property type="entry name" value="L-LACTATE DEHYDROGENASE"/>
    <property type="match status" value="1"/>
</dbReference>
<feature type="binding site" evidence="6">
    <location>
        <position position="29"/>
    </location>
    <ligand>
        <name>substrate</name>
    </ligand>
</feature>
<feature type="domain" description="Lactate/malate dehydrogenase C-terminal" evidence="10">
    <location>
        <begin position="94"/>
        <end position="255"/>
    </location>
</feature>
<dbReference type="Gene3D" id="3.90.110.10">
    <property type="entry name" value="Lactate dehydrogenase/glycoside hydrolase, family 4, C-terminal"/>
    <property type="match status" value="1"/>
</dbReference>
<dbReference type="PRINTS" id="PR00086">
    <property type="entry name" value="LLDHDRGNASE"/>
</dbReference>
<dbReference type="GO" id="GO:0006099">
    <property type="term" value="P:tricarboxylic acid cycle"/>
    <property type="evidence" value="ECO:0007669"/>
    <property type="project" value="UniProtKB-KW"/>
</dbReference>
<dbReference type="NCBIfam" id="TIGR01763">
    <property type="entry name" value="MalateDH_bact"/>
    <property type="match status" value="1"/>
</dbReference>
<evidence type="ECO:0000256" key="3">
    <source>
        <dbReference type="ARBA" id="ARBA00023002"/>
    </source>
</evidence>
<dbReference type="Proteomes" id="UP000808761">
    <property type="component" value="Unassembled WGS sequence"/>
</dbReference>
<evidence type="ECO:0000256" key="7">
    <source>
        <dbReference type="PIRSR" id="PIRSR000102-3"/>
    </source>
</evidence>
<dbReference type="PIRSF" id="PIRSF000102">
    <property type="entry name" value="Lac_mal_DH"/>
    <property type="match status" value="1"/>
</dbReference>
<keyword evidence="3 8" id="KW-0560">Oxidoreductase</keyword>
<protein>
    <submittedName>
        <fullName evidence="11">Malate dehydrogenase</fullName>
        <ecNumber evidence="11">1.1.1.37</ecNumber>
    </submittedName>
</protein>
<evidence type="ECO:0000256" key="8">
    <source>
        <dbReference type="RuleBase" id="RU003369"/>
    </source>
</evidence>
<feature type="active site" description="Proton acceptor" evidence="5">
    <location>
        <position position="122"/>
    </location>
</feature>
<dbReference type="SUPFAM" id="SSF56327">
    <property type="entry name" value="LDH C-terminal domain-like"/>
    <property type="match status" value="1"/>
</dbReference>
<dbReference type="GO" id="GO:0030060">
    <property type="term" value="F:L-malate dehydrogenase (NAD+) activity"/>
    <property type="evidence" value="ECO:0007669"/>
    <property type="project" value="UniProtKB-EC"/>
</dbReference>
<dbReference type="FunFam" id="3.90.110.10:FF:000004">
    <property type="entry name" value="Malate dehydrogenase"/>
    <property type="match status" value="1"/>
</dbReference>
<dbReference type="InterPro" id="IPR022383">
    <property type="entry name" value="Lactate/malate_DH_C"/>
</dbReference>
<dbReference type="CDD" id="cd01339">
    <property type="entry name" value="LDH-like_MDH"/>
    <property type="match status" value="1"/>
</dbReference>
<dbReference type="Pfam" id="PF02866">
    <property type="entry name" value="Ldh_1_C"/>
    <property type="match status" value="1"/>
</dbReference>
<dbReference type="InterPro" id="IPR011275">
    <property type="entry name" value="Malate_DH_type3"/>
</dbReference>
<accession>A0A9D6ULL3</accession>
<name>A0A9D6ULL3_UNCSA</name>
<feature type="binding site" evidence="6">
    <location>
        <position position="98"/>
    </location>
    <ligand>
        <name>substrate</name>
    </ligand>
</feature>
<evidence type="ECO:0000313" key="11">
    <source>
        <dbReference type="EMBL" id="MBI5078501.1"/>
    </source>
</evidence>
<dbReference type="SUPFAM" id="SSF51735">
    <property type="entry name" value="NAD(P)-binding Rossmann-fold domains"/>
    <property type="match status" value="1"/>
</dbReference>
<evidence type="ECO:0000256" key="4">
    <source>
        <dbReference type="ARBA" id="ARBA00023027"/>
    </source>
</evidence>
<evidence type="ECO:0000256" key="1">
    <source>
        <dbReference type="ARBA" id="ARBA00006054"/>
    </source>
</evidence>
<dbReference type="InterPro" id="IPR015955">
    <property type="entry name" value="Lactate_DH/Glyco_Ohase_4_C"/>
</dbReference>
<feature type="binding site" evidence="6">
    <location>
        <position position="35"/>
    </location>
    <ligand>
        <name>substrate</name>
    </ligand>
</feature>
<comment type="caution">
    <text evidence="11">The sequence shown here is derived from an EMBL/GenBank/DDBJ whole genome shotgun (WGS) entry which is preliminary data.</text>
</comment>
<dbReference type="InterPro" id="IPR001236">
    <property type="entry name" value="Lactate/malate_DH_N"/>
</dbReference>
<feature type="binding site" evidence="7">
    <location>
        <begin position="65"/>
        <end position="67"/>
    </location>
    <ligand>
        <name>NAD(+)</name>
        <dbReference type="ChEBI" id="CHEBI:57540"/>
    </ligand>
</feature>
<feature type="domain" description="Lactate/malate dehydrogenase N-terminal" evidence="9">
    <location>
        <begin position="8"/>
        <end position="89"/>
    </location>
</feature>
<proteinExistence type="inferred from homology"/>
<dbReference type="AlphaFoldDB" id="A0A9D6ULL3"/>
<feature type="binding site" evidence="6">
    <location>
        <position position="67"/>
    </location>
    <ligand>
        <name>substrate</name>
    </ligand>
</feature>
<gene>
    <name evidence="11" type="primary">mdh</name>
    <name evidence="11" type="ORF">HZB08_00570</name>
</gene>
<dbReference type="EC" id="1.1.1.37" evidence="11"/>
<sequence>GFDSRITGTNNFEETENSDLVIITAGLARKPGMTREDLLFKNAEIVKSSVEQVKKFSPDSILIVVTNPLDIMTQLAYKVSGFPKNRVMGMAGVLDSARFRTFIAEELKVSVKDVQAMVLGGHGDAMVPLPRYTTVAGIPVTELLGKEKIDALCQRTRDGGAEIVGLLKTGSAYYAPAASAAAMAEAVLLGQKRLLPCSAYLEGEYGLQDVFIGVPVKLGSAGVEEIIKLELTDTEAEALKKSAQVVKENFNQLKEKGIC</sequence>
<dbReference type="PANTHER" id="PTHR43128">
    <property type="entry name" value="L-2-HYDROXYCARBOXYLATE DEHYDROGENASE (NAD(P)(+))"/>
    <property type="match status" value="1"/>
</dbReference>
<feature type="non-terminal residue" evidence="11">
    <location>
        <position position="1"/>
    </location>
</feature>
<evidence type="ECO:0000313" key="12">
    <source>
        <dbReference type="Proteomes" id="UP000808761"/>
    </source>
</evidence>